<gene>
    <name evidence="1" type="ORF">MRATA1EN22A_LOCUS4432</name>
</gene>
<dbReference type="EMBL" id="OX596096">
    <property type="protein sequence ID" value="CAM9572900.1"/>
    <property type="molecule type" value="Genomic_DNA"/>
</dbReference>
<name>A0AC59YCH1_RANTA</name>
<sequence length="150" mass="15491">MPSKTSAQEKARPGGGGNSWRPSSSRGCLQDNSSGQSGRKGALGSDPVGLQGPRAREQLRLYRAVLSRCPAGPPSCPRRSASPGRPPESREEGRPGRALRPRSARPPAQREGPPEAASVPAAPCCLGRAVGEAGGGGMKGRPASGRWDTF</sequence>
<reference evidence="1" key="1">
    <citation type="submission" date="2023-05" db="EMBL/GenBank/DDBJ databases">
        <authorList>
            <consortium name="ELIXIR-Norway"/>
        </authorList>
    </citation>
    <scope>NUCLEOTIDE SEQUENCE</scope>
</reference>
<accession>A0AC59YCH1</accession>
<proteinExistence type="predicted"/>
<reference evidence="1" key="2">
    <citation type="submission" date="2025-03" db="EMBL/GenBank/DDBJ databases">
        <authorList>
            <consortium name="ELIXIR-Norway"/>
            <consortium name="Elixir Norway"/>
        </authorList>
    </citation>
    <scope>NUCLEOTIDE SEQUENCE</scope>
</reference>
<protein>
    <submittedName>
        <fullName evidence="1">Uncharacterized protein</fullName>
    </submittedName>
</protein>
<evidence type="ECO:0000313" key="1">
    <source>
        <dbReference type="EMBL" id="CAM9572900.1"/>
    </source>
</evidence>
<organism evidence="1 2">
    <name type="scientific">Rangifer tarandus platyrhynchus</name>
    <name type="common">Svalbard reindeer</name>
    <dbReference type="NCBI Taxonomy" id="3082113"/>
    <lineage>
        <taxon>Eukaryota</taxon>
        <taxon>Metazoa</taxon>
        <taxon>Chordata</taxon>
        <taxon>Craniata</taxon>
        <taxon>Vertebrata</taxon>
        <taxon>Euteleostomi</taxon>
        <taxon>Mammalia</taxon>
        <taxon>Eutheria</taxon>
        <taxon>Laurasiatheria</taxon>
        <taxon>Artiodactyla</taxon>
        <taxon>Ruminantia</taxon>
        <taxon>Pecora</taxon>
        <taxon>Cervidae</taxon>
        <taxon>Odocoileinae</taxon>
        <taxon>Rangifer</taxon>
    </lineage>
</organism>
<dbReference type="Proteomes" id="UP001162501">
    <property type="component" value="Chromosome 12"/>
</dbReference>
<evidence type="ECO:0000313" key="2">
    <source>
        <dbReference type="Proteomes" id="UP001162501"/>
    </source>
</evidence>